<comment type="caution">
    <text evidence="2">The sequence shown here is derived from an EMBL/GenBank/DDBJ whole genome shotgun (WGS) entry which is preliminary data.</text>
</comment>
<evidence type="ECO:0000313" key="3">
    <source>
        <dbReference type="Proteomes" id="UP000235965"/>
    </source>
</evidence>
<dbReference type="PROSITE" id="PS51257">
    <property type="entry name" value="PROKAR_LIPOPROTEIN"/>
    <property type="match status" value="1"/>
</dbReference>
<gene>
    <name evidence="2" type="ORF">B7P43_G09716</name>
</gene>
<name>A0A2J7PVP1_9NEOP</name>
<dbReference type="Proteomes" id="UP000235965">
    <property type="component" value="Unassembled WGS sequence"/>
</dbReference>
<keyword evidence="1" id="KW-0732">Signal</keyword>
<dbReference type="InParanoid" id="A0A2J7PVP1"/>
<reference evidence="2 3" key="1">
    <citation type="submission" date="2017-12" db="EMBL/GenBank/DDBJ databases">
        <title>Hemimetabolous genomes reveal molecular basis of termite eusociality.</title>
        <authorList>
            <person name="Harrison M.C."/>
            <person name="Jongepier E."/>
            <person name="Robertson H.M."/>
            <person name="Arning N."/>
            <person name="Bitard-Feildel T."/>
            <person name="Chao H."/>
            <person name="Childers C.P."/>
            <person name="Dinh H."/>
            <person name="Doddapaneni H."/>
            <person name="Dugan S."/>
            <person name="Gowin J."/>
            <person name="Greiner C."/>
            <person name="Han Y."/>
            <person name="Hu H."/>
            <person name="Hughes D.S.T."/>
            <person name="Huylmans A.-K."/>
            <person name="Kemena C."/>
            <person name="Kremer L.P.M."/>
            <person name="Lee S.L."/>
            <person name="Lopez-Ezquerra A."/>
            <person name="Mallet L."/>
            <person name="Monroy-Kuhn J.M."/>
            <person name="Moser A."/>
            <person name="Murali S.C."/>
            <person name="Muzny D.M."/>
            <person name="Otani S."/>
            <person name="Piulachs M.-D."/>
            <person name="Poelchau M."/>
            <person name="Qu J."/>
            <person name="Schaub F."/>
            <person name="Wada-Katsumata A."/>
            <person name="Worley K.C."/>
            <person name="Xie Q."/>
            <person name="Ylla G."/>
            <person name="Poulsen M."/>
            <person name="Gibbs R.A."/>
            <person name="Schal C."/>
            <person name="Richards S."/>
            <person name="Belles X."/>
            <person name="Korb J."/>
            <person name="Bornberg-Bauer E."/>
        </authorList>
    </citation>
    <scope>NUCLEOTIDE SEQUENCE [LARGE SCALE GENOMIC DNA]</scope>
    <source>
        <tissue evidence="2">Whole body</tissue>
    </source>
</reference>
<keyword evidence="3" id="KW-1185">Reference proteome</keyword>
<evidence type="ECO:0000256" key="1">
    <source>
        <dbReference type="SAM" id="SignalP"/>
    </source>
</evidence>
<feature type="chain" id="PRO_5014456167" description="Single domain-containing protein" evidence="1">
    <location>
        <begin position="21"/>
        <end position="95"/>
    </location>
</feature>
<organism evidence="2 3">
    <name type="scientific">Cryptotermes secundus</name>
    <dbReference type="NCBI Taxonomy" id="105785"/>
    <lineage>
        <taxon>Eukaryota</taxon>
        <taxon>Metazoa</taxon>
        <taxon>Ecdysozoa</taxon>
        <taxon>Arthropoda</taxon>
        <taxon>Hexapoda</taxon>
        <taxon>Insecta</taxon>
        <taxon>Pterygota</taxon>
        <taxon>Neoptera</taxon>
        <taxon>Polyneoptera</taxon>
        <taxon>Dictyoptera</taxon>
        <taxon>Blattodea</taxon>
        <taxon>Blattoidea</taxon>
        <taxon>Termitoidae</taxon>
        <taxon>Kalotermitidae</taxon>
        <taxon>Cryptotermitinae</taxon>
        <taxon>Cryptotermes</taxon>
    </lineage>
</organism>
<accession>A0A2J7PVP1</accession>
<sequence length="95" mass="10062">MKHTMLHVVLAICIITATSALGCSPPLNCTGVFHCPLILSGPGVVIESGTKYCSCCPVSITYLDENEPCTDEGSLPNLRLCREPLVCKGTCVPPQ</sequence>
<dbReference type="EMBL" id="NEVH01020945">
    <property type="protein sequence ID" value="PNF20403.1"/>
    <property type="molecule type" value="Genomic_DNA"/>
</dbReference>
<proteinExistence type="predicted"/>
<feature type="signal peptide" evidence="1">
    <location>
        <begin position="1"/>
        <end position="20"/>
    </location>
</feature>
<evidence type="ECO:0008006" key="4">
    <source>
        <dbReference type="Google" id="ProtNLM"/>
    </source>
</evidence>
<evidence type="ECO:0000313" key="2">
    <source>
        <dbReference type="EMBL" id="PNF20403.1"/>
    </source>
</evidence>
<dbReference type="AlphaFoldDB" id="A0A2J7PVP1"/>
<protein>
    <recommendedName>
        <fullName evidence="4">Single domain-containing protein</fullName>
    </recommendedName>
</protein>